<protein>
    <submittedName>
        <fullName evidence="1">Uncharacterized protein</fullName>
    </submittedName>
</protein>
<reference evidence="1 2" key="1">
    <citation type="journal article" date="2023" name="Nucleic Acids Res.">
        <title>The hologenome of Daphnia magna reveals possible DNA methylation and microbiome-mediated evolution of the host genome.</title>
        <authorList>
            <person name="Chaturvedi A."/>
            <person name="Li X."/>
            <person name="Dhandapani V."/>
            <person name="Marshall H."/>
            <person name="Kissane S."/>
            <person name="Cuenca-Cambronero M."/>
            <person name="Asole G."/>
            <person name="Calvet F."/>
            <person name="Ruiz-Romero M."/>
            <person name="Marangio P."/>
            <person name="Guigo R."/>
            <person name="Rago D."/>
            <person name="Mirbahai L."/>
            <person name="Eastwood N."/>
            <person name="Colbourne J.K."/>
            <person name="Zhou J."/>
            <person name="Mallon E."/>
            <person name="Orsini L."/>
        </authorList>
    </citation>
    <scope>NUCLEOTIDE SEQUENCE [LARGE SCALE GENOMIC DNA]</scope>
    <source>
        <strain evidence="1">LRV0_1</strain>
    </source>
</reference>
<comment type="caution">
    <text evidence="1">The sequence shown here is derived from an EMBL/GenBank/DDBJ whole genome shotgun (WGS) entry which is preliminary data.</text>
</comment>
<evidence type="ECO:0000313" key="2">
    <source>
        <dbReference type="Proteomes" id="UP001234178"/>
    </source>
</evidence>
<dbReference type="Proteomes" id="UP001234178">
    <property type="component" value="Unassembled WGS sequence"/>
</dbReference>
<evidence type="ECO:0000313" key="1">
    <source>
        <dbReference type="EMBL" id="KAK4037033.1"/>
    </source>
</evidence>
<dbReference type="EMBL" id="JAOYFB010000040">
    <property type="protein sequence ID" value="KAK4037033.1"/>
    <property type="molecule type" value="Genomic_DNA"/>
</dbReference>
<gene>
    <name evidence="1" type="ORF">OUZ56_029077</name>
</gene>
<accession>A0ABR0B5S7</accession>
<sequence>MSGLINQMATLFSGSSAVEIHVHQMWPNNVSISLGAVPVLNPTVCKKRRWKKSAHHADPHKARSIVREKCVETDILALETQGALLLQQGYEAITISGGPNSVNAVMVDYANMAAKEHALLLNRIEIATSEEERLVLEELSSRNQYVAPLLPIHIGGVKGRTYSYFVELSSDQTQPNWNDLAPYARLIQRVCYKFGKAGRESVTDVTPTYLTSNILAILREADYLSNKILRDSGCYNKKLAQMLIIQS</sequence>
<organism evidence="1 2">
    <name type="scientific">Daphnia magna</name>
    <dbReference type="NCBI Taxonomy" id="35525"/>
    <lineage>
        <taxon>Eukaryota</taxon>
        <taxon>Metazoa</taxon>
        <taxon>Ecdysozoa</taxon>
        <taxon>Arthropoda</taxon>
        <taxon>Crustacea</taxon>
        <taxon>Branchiopoda</taxon>
        <taxon>Diplostraca</taxon>
        <taxon>Cladocera</taxon>
        <taxon>Anomopoda</taxon>
        <taxon>Daphniidae</taxon>
        <taxon>Daphnia</taxon>
    </lineage>
</organism>
<name>A0ABR0B5S7_9CRUS</name>
<proteinExistence type="predicted"/>
<keyword evidence="2" id="KW-1185">Reference proteome</keyword>